<proteinExistence type="predicted"/>
<protein>
    <submittedName>
        <fullName evidence="1">Uncharacterized protein</fullName>
    </submittedName>
</protein>
<name>A0AA42L9D6_9GAMM</name>
<dbReference type="Proteomes" id="UP001159329">
    <property type="component" value="Unassembled WGS sequence"/>
</dbReference>
<dbReference type="RefSeq" id="WP_279694637.1">
    <property type="nucleotide sequence ID" value="NZ_JAOEEO010000001.1"/>
</dbReference>
<organism evidence="1 2">
    <name type="scientific">Acinetobacter courvalinii</name>
    <dbReference type="NCBI Taxonomy" id="280147"/>
    <lineage>
        <taxon>Bacteria</taxon>
        <taxon>Pseudomonadati</taxon>
        <taxon>Pseudomonadota</taxon>
        <taxon>Gammaproteobacteria</taxon>
        <taxon>Moraxellales</taxon>
        <taxon>Moraxellaceae</taxon>
        <taxon>Acinetobacter</taxon>
    </lineage>
</organism>
<comment type="caution">
    <text evidence="1">The sequence shown here is derived from an EMBL/GenBank/DDBJ whole genome shotgun (WGS) entry which is preliminary data.</text>
</comment>
<accession>A0AA42L9D6</accession>
<dbReference type="AlphaFoldDB" id="A0AA42L9D6"/>
<evidence type="ECO:0000313" key="1">
    <source>
        <dbReference type="EMBL" id="MDH0563019.1"/>
    </source>
</evidence>
<gene>
    <name evidence="1" type="ORF">N7644_04895</name>
</gene>
<dbReference type="EMBL" id="JAOEEO010000001">
    <property type="protein sequence ID" value="MDH0563019.1"/>
    <property type="molecule type" value="Genomic_DNA"/>
</dbReference>
<reference evidence="1" key="1">
    <citation type="submission" date="2022-09" db="EMBL/GenBank/DDBJ databases">
        <title>Intensive care unit water sources are persistently colonized with multi-drug resistant bacteria and are the site of extensive horizontal gene transfer of antibiotic resistance genes.</title>
        <authorList>
            <person name="Diorio-Toth L."/>
        </authorList>
    </citation>
    <scope>NUCLEOTIDE SEQUENCE</scope>
    <source>
        <strain evidence="1">GD04005</strain>
    </source>
</reference>
<sequence>MSTEEIVKNELKNFVKNTSQDYVISFLIKYMSHLSQSNFDNVIHSKNLNSFIDGEGVDNTIFNDIEFLKLSSCFFE</sequence>
<evidence type="ECO:0000313" key="2">
    <source>
        <dbReference type="Proteomes" id="UP001159329"/>
    </source>
</evidence>